<sequence>MDTQLTEIFGRNRLVNDLLQSDVEVATPVRDRGIDLIAYLDLDEQADRFMAIPIQIKTAARRAFTIDRKYAKFQNLLMAFVWGIERPETATIYAVSYPEFMVIGGEMGWLETASWIDGGRYTTTAPSKRLLELLASYEVRPGAWNARITSALRAS</sequence>
<dbReference type="AlphaFoldDB" id="A0AAP5BPI3"/>
<proteinExistence type="predicted"/>
<gene>
    <name evidence="2" type="ORF">NIE36_41245</name>
    <name evidence="1" type="ORF">OSB80_41355</name>
</gene>
<protein>
    <recommendedName>
        <fullName evidence="5">DUF4365 domain-containing protein</fullName>
    </recommendedName>
</protein>
<evidence type="ECO:0000313" key="3">
    <source>
        <dbReference type="Proteomes" id="UP001209412"/>
    </source>
</evidence>
<evidence type="ECO:0000313" key="1">
    <source>
        <dbReference type="EMBL" id="MCX4151744.1"/>
    </source>
</evidence>
<organism evidence="2 4">
    <name type="scientific">Paraburkholderia madseniana</name>
    <dbReference type="NCBI Taxonomy" id="2599607"/>
    <lineage>
        <taxon>Bacteria</taxon>
        <taxon>Pseudomonadati</taxon>
        <taxon>Pseudomonadota</taxon>
        <taxon>Betaproteobacteria</taxon>
        <taxon>Burkholderiales</taxon>
        <taxon>Burkholderiaceae</taxon>
        <taxon>Paraburkholderia</taxon>
    </lineage>
</organism>
<dbReference type="Proteomes" id="UP001242288">
    <property type="component" value="Unassembled WGS sequence"/>
</dbReference>
<evidence type="ECO:0000313" key="2">
    <source>
        <dbReference type="EMBL" id="MDQ6413554.1"/>
    </source>
</evidence>
<evidence type="ECO:0000313" key="4">
    <source>
        <dbReference type="Proteomes" id="UP001242288"/>
    </source>
</evidence>
<dbReference type="EMBL" id="JAPKHW010000062">
    <property type="protein sequence ID" value="MCX4151744.1"/>
    <property type="molecule type" value="Genomic_DNA"/>
</dbReference>
<dbReference type="RefSeq" id="WP_266261873.1">
    <property type="nucleotide sequence ID" value="NZ_JAMXWF010000062.1"/>
</dbReference>
<accession>A0AAP5BPI3</accession>
<dbReference type="Proteomes" id="UP001209412">
    <property type="component" value="Unassembled WGS sequence"/>
</dbReference>
<dbReference type="EMBL" id="JAMXWF010000062">
    <property type="protein sequence ID" value="MDQ6413554.1"/>
    <property type="molecule type" value="Genomic_DNA"/>
</dbReference>
<reference evidence="2" key="1">
    <citation type="submission" date="2022-06" db="EMBL/GenBank/DDBJ databases">
        <title>PHB producers.</title>
        <authorList>
            <person name="Besaury L."/>
        </authorList>
    </citation>
    <scope>NUCLEOTIDE SEQUENCE</scope>
    <source>
        <strain evidence="2 3">SEWS6</strain>
    </source>
</reference>
<keyword evidence="3" id="KW-1185">Reference proteome</keyword>
<comment type="caution">
    <text evidence="2">The sequence shown here is derived from an EMBL/GenBank/DDBJ whole genome shotgun (WGS) entry which is preliminary data.</text>
</comment>
<name>A0AAP5BPI3_9BURK</name>
<evidence type="ECO:0008006" key="5">
    <source>
        <dbReference type="Google" id="ProtNLM"/>
    </source>
</evidence>